<evidence type="ECO:0000313" key="2">
    <source>
        <dbReference type="EMBL" id="MBT9144918.1"/>
    </source>
</evidence>
<feature type="transmembrane region" description="Helical" evidence="1">
    <location>
        <begin position="213"/>
        <end position="237"/>
    </location>
</feature>
<comment type="caution">
    <text evidence="2">The sequence shown here is derived from an EMBL/GenBank/DDBJ whole genome shotgun (WGS) entry which is preliminary data.</text>
</comment>
<feature type="transmembrane region" description="Helical" evidence="1">
    <location>
        <begin position="182"/>
        <end position="201"/>
    </location>
</feature>
<name>A0A9E2BG06_PSYF1</name>
<dbReference type="AlphaFoldDB" id="A0A9E2BG06"/>
<keyword evidence="1" id="KW-1133">Transmembrane helix</keyword>
<feature type="transmembrane region" description="Helical" evidence="1">
    <location>
        <begin position="143"/>
        <end position="170"/>
    </location>
</feature>
<dbReference type="EMBL" id="QLTW01000031">
    <property type="protein sequence ID" value="MBT9144918.1"/>
    <property type="molecule type" value="Genomic_DNA"/>
</dbReference>
<protein>
    <recommendedName>
        <fullName evidence="4">ABC-2 family transporter protein</fullName>
    </recommendedName>
</protein>
<evidence type="ECO:0008006" key="4">
    <source>
        <dbReference type="Google" id="ProtNLM"/>
    </source>
</evidence>
<evidence type="ECO:0000256" key="1">
    <source>
        <dbReference type="SAM" id="Phobius"/>
    </source>
</evidence>
<dbReference type="Proteomes" id="UP000811545">
    <property type="component" value="Unassembled WGS sequence"/>
</dbReference>
<accession>A0A9E2BG06</accession>
<keyword evidence="1" id="KW-0472">Membrane</keyword>
<feature type="transmembrane region" description="Helical" evidence="1">
    <location>
        <begin position="52"/>
        <end position="69"/>
    </location>
</feature>
<organism evidence="2 3">
    <name type="scientific">Psychracetigena formicireducens</name>
    <dbReference type="NCBI Taxonomy" id="2986056"/>
    <lineage>
        <taxon>Bacteria</taxon>
        <taxon>Bacillati</taxon>
        <taxon>Candidatus Lithacetigenota</taxon>
        <taxon>Candidatus Psychracetigena</taxon>
    </lineage>
</organism>
<sequence>MFRPRYAIALTALTAVGAGLMFFGTGGAFAPPDAGGEWTAWSVLFRHGSPVFLFTPLIIGFICGAGFAEDSSTGYQWFIRIRMGSRIKSVSCKAVAILISSFIGFFASFLLLAAIAFLLTDHSSPLPKNVVYFNEGLFLLHPYLYLVLLAGIAGLGASAMAGVACFASLWIKNPYAAGAAPIGYLFGSIAFESLLKVYYFNIFSALSLADARFNLQILTSIWLVHIIVLYGITVFLYENDKILPVLVLRGD</sequence>
<evidence type="ECO:0000313" key="3">
    <source>
        <dbReference type="Proteomes" id="UP000811545"/>
    </source>
</evidence>
<proteinExistence type="predicted"/>
<gene>
    <name evidence="2" type="ORF">DDT42_00774</name>
</gene>
<reference evidence="2 3" key="1">
    <citation type="journal article" date="2021" name="bioRxiv">
        <title>Unique metabolic strategies in Hadean analogues reveal hints for primordial physiology.</title>
        <authorList>
            <person name="Nobu M.K."/>
            <person name="Nakai R."/>
            <person name="Tamazawa S."/>
            <person name="Mori H."/>
            <person name="Toyoda A."/>
            <person name="Ijiri A."/>
            <person name="Suzuki S."/>
            <person name="Kurokawa K."/>
            <person name="Kamagata Y."/>
            <person name="Tamaki H."/>
        </authorList>
    </citation>
    <scope>NUCLEOTIDE SEQUENCE [LARGE SCALE GENOMIC DNA]</scope>
    <source>
        <strain evidence="2">BS525</strain>
    </source>
</reference>
<feature type="transmembrane region" description="Helical" evidence="1">
    <location>
        <begin position="90"/>
        <end position="119"/>
    </location>
</feature>
<keyword evidence="1" id="KW-0812">Transmembrane</keyword>